<dbReference type="RefSeq" id="WP_211332208.1">
    <property type="nucleotide sequence ID" value="NZ_REFR01000011.1"/>
</dbReference>
<evidence type="ECO:0000256" key="5">
    <source>
        <dbReference type="SAM" id="Phobius"/>
    </source>
</evidence>
<feature type="transmembrane region" description="Helical" evidence="5">
    <location>
        <begin position="213"/>
        <end position="231"/>
    </location>
</feature>
<feature type="transmembrane region" description="Helical" evidence="5">
    <location>
        <begin position="270"/>
        <end position="291"/>
    </location>
</feature>
<feature type="transmembrane region" description="Helical" evidence="5">
    <location>
        <begin position="79"/>
        <end position="98"/>
    </location>
</feature>
<evidence type="ECO:0000256" key="4">
    <source>
        <dbReference type="ARBA" id="ARBA00023136"/>
    </source>
</evidence>
<feature type="transmembrane region" description="Helical" evidence="5">
    <location>
        <begin position="142"/>
        <end position="169"/>
    </location>
</feature>
<evidence type="ECO:0000256" key="1">
    <source>
        <dbReference type="ARBA" id="ARBA00004141"/>
    </source>
</evidence>
<feature type="transmembrane region" description="Helical" evidence="5">
    <location>
        <begin position="12"/>
        <end position="38"/>
    </location>
</feature>
<feature type="transmembrane region" description="Helical" evidence="5">
    <location>
        <begin position="243"/>
        <end position="264"/>
    </location>
</feature>
<dbReference type="Proteomes" id="UP000271227">
    <property type="component" value="Unassembled WGS sequence"/>
</dbReference>
<dbReference type="EMBL" id="REFR01000011">
    <property type="protein sequence ID" value="RMB08203.1"/>
    <property type="molecule type" value="Genomic_DNA"/>
</dbReference>
<evidence type="ECO:0000256" key="3">
    <source>
        <dbReference type="ARBA" id="ARBA00022989"/>
    </source>
</evidence>
<keyword evidence="2 5" id="KW-0812">Transmembrane</keyword>
<comment type="subcellular location">
    <subcellularLocation>
        <location evidence="1">Membrane</location>
        <topology evidence="1">Multi-pass membrane protein</topology>
    </subcellularLocation>
</comment>
<evidence type="ECO:0000313" key="7">
    <source>
        <dbReference type="Proteomes" id="UP000271227"/>
    </source>
</evidence>
<keyword evidence="7" id="KW-1185">Reference proteome</keyword>
<feature type="transmembrane region" description="Helical" evidence="5">
    <location>
        <begin position="181"/>
        <end position="201"/>
    </location>
</feature>
<protein>
    <submittedName>
        <fullName evidence="6">BASS family bile acid:Na+ symporter</fullName>
    </submittedName>
</protein>
<accession>A0A3M0CWK3</accession>
<feature type="transmembrane region" description="Helical" evidence="5">
    <location>
        <begin position="50"/>
        <end position="73"/>
    </location>
</feature>
<dbReference type="PANTHER" id="PTHR10361:SF24">
    <property type="entry name" value="P3 PROTEIN"/>
    <property type="match status" value="1"/>
</dbReference>
<proteinExistence type="predicted"/>
<gene>
    <name evidence="6" type="ORF">BXY39_2299</name>
</gene>
<dbReference type="AlphaFoldDB" id="A0A3M0CWK3"/>
<dbReference type="PANTHER" id="PTHR10361">
    <property type="entry name" value="SODIUM-BILE ACID COTRANSPORTER"/>
    <property type="match status" value="1"/>
</dbReference>
<dbReference type="Gene3D" id="1.20.1530.20">
    <property type="match status" value="1"/>
</dbReference>
<keyword evidence="4 5" id="KW-0472">Membrane</keyword>
<evidence type="ECO:0000256" key="2">
    <source>
        <dbReference type="ARBA" id="ARBA00022692"/>
    </source>
</evidence>
<dbReference type="InterPro" id="IPR038770">
    <property type="entry name" value="Na+/solute_symporter_sf"/>
</dbReference>
<dbReference type="GO" id="GO:0016020">
    <property type="term" value="C:membrane"/>
    <property type="evidence" value="ECO:0007669"/>
    <property type="project" value="UniProtKB-SubCell"/>
</dbReference>
<dbReference type="InParanoid" id="A0A3M0CWK3"/>
<sequence length="310" mass="33328">MTGTSTILDASIAGINLSLIGAVALILIMVTMGLTLRVRDFRLLLTAKRAVAAGLLSQLVLLPAVAFLLVVLFEPSMPVAIGLILLACCPGGATSNFFTHLAGGDVALSVTLTTVSGVVVIFTLPFLVNLGLVWFADGPQPLQLPVVATMLRIFVMILLPVMVGMAIRGLAPKAAQRIEPLATKLCFATILFTMAVLLHHVWAELEDIVRQTWRITLALNGLMMVIGFMVARALRSGEARSRCIAVETGVQNYLLSVVLALSLLGRPDFVMVPVMYLFTMYVTVFTFIAYCRLVRDRVSAPLSPTSGETL</sequence>
<comment type="caution">
    <text evidence="6">The sequence shown here is derived from an EMBL/GenBank/DDBJ whole genome shotgun (WGS) entry which is preliminary data.</text>
</comment>
<evidence type="ECO:0000313" key="6">
    <source>
        <dbReference type="EMBL" id="RMB08203.1"/>
    </source>
</evidence>
<feature type="transmembrane region" description="Helical" evidence="5">
    <location>
        <begin position="110"/>
        <end position="136"/>
    </location>
</feature>
<dbReference type="InterPro" id="IPR002657">
    <property type="entry name" value="BilAc:Na_symport/Acr3"/>
</dbReference>
<name>A0A3M0CWK3_9PROT</name>
<keyword evidence="3 5" id="KW-1133">Transmembrane helix</keyword>
<organism evidence="6 7">
    <name type="scientific">Eilatimonas milleporae</name>
    <dbReference type="NCBI Taxonomy" id="911205"/>
    <lineage>
        <taxon>Bacteria</taxon>
        <taxon>Pseudomonadati</taxon>
        <taxon>Pseudomonadota</taxon>
        <taxon>Alphaproteobacteria</taxon>
        <taxon>Kordiimonadales</taxon>
        <taxon>Kordiimonadaceae</taxon>
        <taxon>Eilatimonas</taxon>
    </lineage>
</organism>
<dbReference type="InterPro" id="IPR004710">
    <property type="entry name" value="Bilac:Na_transpt"/>
</dbReference>
<dbReference type="Pfam" id="PF01758">
    <property type="entry name" value="SBF"/>
    <property type="match status" value="1"/>
</dbReference>
<reference evidence="6 7" key="1">
    <citation type="submission" date="2018-10" db="EMBL/GenBank/DDBJ databases">
        <title>Genomic Encyclopedia of Archaeal and Bacterial Type Strains, Phase II (KMG-II): from individual species to whole genera.</title>
        <authorList>
            <person name="Goeker M."/>
        </authorList>
    </citation>
    <scope>NUCLEOTIDE SEQUENCE [LARGE SCALE GENOMIC DNA]</scope>
    <source>
        <strain evidence="6 7">DSM 25217</strain>
    </source>
</reference>